<dbReference type="Pfam" id="PF02746">
    <property type="entry name" value="MR_MLE_N"/>
    <property type="match status" value="1"/>
</dbReference>
<evidence type="ECO:0000313" key="5">
    <source>
        <dbReference type="EMBL" id="SVD58228.1"/>
    </source>
</evidence>
<sequence>TVVRDLFGPFLLGENPLAREVIYDRLYHMNNVRGHVGGFVVDAMAGIDMALWDLAGKHFGAPVCELLGGPFTGTLKAYVSGLRQPTVEAQLQAALAFKEQGFGGIKLFLGQGLRADTDTVRRVRDHVGADFSLFGDALWRYQVGDALRLGRVLEALGFQWLEAPLAPEDLPGHRELALALDLPIAVGEALRTNYEFLPWLGPPRALDVVQPDVLRTGITGACKIAAAAEARRLPVAPHVGMCTGIGIAATWQFAAAIPSFLIQEFQLELTQNANRHL</sequence>
<dbReference type="InterPro" id="IPR029017">
    <property type="entry name" value="Enolase-like_N"/>
</dbReference>
<keyword evidence="3" id="KW-0460">Magnesium</keyword>
<comment type="cofactor">
    <cofactor evidence="1">
        <name>Mg(2+)</name>
        <dbReference type="ChEBI" id="CHEBI:18420"/>
    </cofactor>
</comment>
<gene>
    <name evidence="5" type="ORF">METZ01_LOCUS411082</name>
</gene>
<dbReference type="EMBL" id="UINC01159891">
    <property type="protein sequence ID" value="SVD58228.1"/>
    <property type="molecule type" value="Genomic_DNA"/>
</dbReference>
<protein>
    <recommendedName>
        <fullName evidence="4">Mandelate racemase/muconate lactonizing enzyme C-terminal domain-containing protein</fullName>
    </recommendedName>
</protein>
<dbReference type="InterPro" id="IPR018110">
    <property type="entry name" value="Mandel_Rmase/mucon_lact_enz_CS"/>
</dbReference>
<dbReference type="SUPFAM" id="SSF51604">
    <property type="entry name" value="Enolase C-terminal domain-like"/>
    <property type="match status" value="1"/>
</dbReference>
<name>A0A382WJD6_9ZZZZ</name>
<dbReference type="GO" id="GO:0016052">
    <property type="term" value="P:carbohydrate catabolic process"/>
    <property type="evidence" value="ECO:0007669"/>
    <property type="project" value="TreeGrafter"/>
</dbReference>
<dbReference type="InterPro" id="IPR046945">
    <property type="entry name" value="RHMD-like"/>
</dbReference>
<dbReference type="PANTHER" id="PTHR13794">
    <property type="entry name" value="ENOLASE SUPERFAMILY, MANDELATE RACEMASE"/>
    <property type="match status" value="1"/>
</dbReference>
<dbReference type="Gene3D" id="3.20.20.120">
    <property type="entry name" value="Enolase-like C-terminal domain"/>
    <property type="match status" value="1"/>
</dbReference>
<feature type="domain" description="Mandelate racemase/muconate lactonizing enzyme C-terminal" evidence="4">
    <location>
        <begin position="87"/>
        <end position="183"/>
    </location>
</feature>
<organism evidence="5">
    <name type="scientific">marine metagenome</name>
    <dbReference type="NCBI Taxonomy" id="408172"/>
    <lineage>
        <taxon>unclassified sequences</taxon>
        <taxon>metagenomes</taxon>
        <taxon>ecological metagenomes</taxon>
    </lineage>
</organism>
<evidence type="ECO:0000256" key="1">
    <source>
        <dbReference type="ARBA" id="ARBA00001946"/>
    </source>
</evidence>
<feature type="non-terminal residue" evidence="5">
    <location>
        <position position="1"/>
    </location>
</feature>
<dbReference type="GO" id="GO:0016836">
    <property type="term" value="F:hydro-lyase activity"/>
    <property type="evidence" value="ECO:0007669"/>
    <property type="project" value="TreeGrafter"/>
</dbReference>
<keyword evidence="2" id="KW-0479">Metal-binding</keyword>
<evidence type="ECO:0000256" key="3">
    <source>
        <dbReference type="ARBA" id="ARBA00022842"/>
    </source>
</evidence>
<dbReference type="AlphaFoldDB" id="A0A382WJD6"/>
<dbReference type="GO" id="GO:0000287">
    <property type="term" value="F:magnesium ion binding"/>
    <property type="evidence" value="ECO:0007669"/>
    <property type="project" value="TreeGrafter"/>
</dbReference>
<dbReference type="InterPro" id="IPR036849">
    <property type="entry name" value="Enolase-like_C_sf"/>
</dbReference>
<dbReference type="InterPro" id="IPR013342">
    <property type="entry name" value="Mandelate_racemase_C"/>
</dbReference>
<dbReference type="InterPro" id="IPR013341">
    <property type="entry name" value="Mandelate_racemase_N_dom"/>
</dbReference>
<dbReference type="Pfam" id="PF13378">
    <property type="entry name" value="MR_MLE_C"/>
    <property type="match status" value="1"/>
</dbReference>
<dbReference type="SFLD" id="SFLDS00001">
    <property type="entry name" value="Enolase"/>
    <property type="match status" value="1"/>
</dbReference>
<reference evidence="5" key="1">
    <citation type="submission" date="2018-05" db="EMBL/GenBank/DDBJ databases">
        <authorList>
            <person name="Lanie J.A."/>
            <person name="Ng W.-L."/>
            <person name="Kazmierczak K.M."/>
            <person name="Andrzejewski T.M."/>
            <person name="Davidsen T.M."/>
            <person name="Wayne K.J."/>
            <person name="Tettelin H."/>
            <person name="Glass J.I."/>
            <person name="Rusch D."/>
            <person name="Podicherti R."/>
            <person name="Tsui H.-C.T."/>
            <person name="Winkler M.E."/>
        </authorList>
    </citation>
    <scope>NUCLEOTIDE SEQUENCE</scope>
</reference>
<feature type="non-terminal residue" evidence="5">
    <location>
        <position position="277"/>
    </location>
</feature>
<proteinExistence type="predicted"/>
<dbReference type="SUPFAM" id="SSF54826">
    <property type="entry name" value="Enolase N-terminal domain-like"/>
    <property type="match status" value="1"/>
</dbReference>
<dbReference type="PROSITE" id="PS00908">
    <property type="entry name" value="MR_MLE_1"/>
    <property type="match status" value="1"/>
</dbReference>
<evidence type="ECO:0000259" key="4">
    <source>
        <dbReference type="SMART" id="SM00922"/>
    </source>
</evidence>
<dbReference type="PANTHER" id="PTHR13794:SF58">
    <property type="entry name" value="MITOCHONDRIAL ENOLASE SUPERFAMILY MEMBER 1"/>
    <property type="match status" value="1"/>
</dbReference>
<evidence type="ECO:0000256" key="2">
    <source>
        <dbReference type="ARBA" id="ARBA00022723"/>
    </source>
</evidence>
<dbReference type="Gene3D" id="3.30.390.10">
    <property type="entry name" value="Enolase-like, N-terminal domain"/>
    <property type="match status" value="1"/>
</dbReference>
<dbReference type="GO" id="GO:0009063">
    <property type="term" value="P:amino acid catabolic process"/>
    <property type="evidence" value="ECO:0007669"/>
    <property type="project" value="InterPro"/>
</dbReference>
<dbReference type="CDD" id="cd03316">
    <property type="entry name" value="MR_like"/>
    <property type="match status" value="1"/>
</dbReference>
<accession>A0A382WJD6</accession>
<dbReference type="InterPro" id="IPR029065">
    <property type="entry name" value="Enolase_C-like"/>
</dbReference>
<dbReference type="SMART" id="SM00922">
    <property type="entry name" value="MR_MLE"/>
    <property type="match status" value="1"/>
</dbReference>